<dbReference type="Pfam" id="PF01510">
    <property type="entry name" value="Amidase_2"/>
    <property type="match status" value="1"/>
</dbReference>
<keyword evidence="4" id="KW-0961">Cell wall biogenesis/degradation</keyword>
<dbReference type="GO" id="GO:0071555">
    <property type="term" value="P:cell wall organization"/>
    <property type="evidence" value="ECO:0007669"/>
    <property type="project" value="UniProtKB-KW"/>
</dbReference>
<dbReference type="CDD" id="cd06583">
    <property type="entry name" value="PGRP"/>
    <property type="match status" value="1"/>
</dbReference>
<evidence type="ECO:0000256" key="4">
    <source>
        <dbReference type="ARBA" id="ARBA00023316"/>
    </source>
</evidence>
<dbReference type="SUPFAM" id="SSF55846">
    <property type="entry name" value="N-acetylmuramoyl-L-alanine amidase-like"/>
    <property type="match status" value="1"/>
</dbReference>
<sequence length="312" mass="33644">MKFNIRLNSQPIAVRMLGLALATLLAVVAIGGIRAIARGDATDRDQSTPLEVQPPMPMNEWDETLSPVSPSVAPPVTPESPASATPPPAQPATSSSLSPVPTTTVPVPTAMPAYTPPQETAAADPTNYGDRYATDIFGNPVSNDWLIVLHETVGTADSAIQTFQTPHPNEADQVSYHTVIRRNGGVVYIVPPEKRAYGAGNSVFNSSSGPEAVRTDPKFPPSVNNFAYHISLETPPDGHNDAQSHSGYTREQYQSLAWLIARTSVPEHRITTHQAIDQSGSRIDPRSFNAQQFLTYLHAYPNRHPATANQAQ</sequence>
<dbReference type="PANTHER" id="PTHR30417:SF1">
    <property type="entry name" value="N-ACETYLMURAMOYL-L-ALANINE AMIDASE AMID"/>
    <property type="match status" value="1"/>
</dbReference>
<evidence type="ECO:0000256" key="1">
    <source>
        <dbReference type="ARBA" id="ARBA00001561"/>
    </source>
</evidence>
<evidence type="ECO:0000256" key="5">
    <source>
        <dbReference type="SAM" id="MobiDB-lite"/>
    </source>
</evidence>
<dbReference type="AlphaFoldDB" id="A0A9E8ZFC9"/>
<feature type="compositionally biased region" description="Low complexity" evidence="5">
    <location>
        <begin position="91"/>
        <end position="117"/>
    </location>
</feature>
<dbReference type="SMART" id="SM00644">
    <property type="entry name" value="Ami_2"/>
    <property type="match status" value="1"/>
</dbReference>
<keyword evidence="3 7" id="KW-0378">Hydrolase</keyword>
<dbReference type="PANTHER" id="PTHR30417">
    <property type="entry name" value="N-ACETYLMURAMOYL-L-ALANINE AMIDASE AMID"/>
    <property type="match status" value="1"/>
</dbReference>
<evidence type="ECO:0000256" key="2">
    <source>
        <dbReference type="ARBA" id="ARBA00011901"/>
    </source>
</evidence>
<proteinExistence type="predicted"/>
<protein>
    <recommendedName>
        <fullName evidence="2">N-acetylmuramoyl-L-alanine amidase</fullName>
        <ecNumber evidence="2">3.5.1.28</ecNumber>
    </recommendedName>
</protein>
<dbReference type="InterPro" id="IPR036505">
    <property type="entry name" value="Amidase/PGRP_sf"/>
</dbReference>
<dbReference type="RefSeq" id="WP_268612654.1">
    <property type="nucleotide sequence ID" value="NZ_CP113797.1"/>
</dbReference>
<dbReference type="EC" id="3.5.1.28" evidence="2"/>
<evidence type="ECO:0000256" key="3">
    <source>
        <dbReference type="ARBA" id="ARBA00022801"/>
    </source>
</evidence>
<dbReference type="GO" id="GO:0009253">
    <property type="term" value="P:peptidoglycan catabolic process"/>
    <property type="evidence" value="ECO:0007669"/>
    <property type="project" value="InterPro"/>
</dbReference>
<feature type="compositionally biased region" description="Pro residues" evidence="5">
    <location>
        <begin position="72"/>
        <end position="90"/>
    </location>
</feature>
<dbReference type="InterPro" id="IPR051206">
    <property type="entry name" value="NAMLAA_amidase_2"/>
</dbReference>
<reference evidence="7" key="1">
    <citation type="submission" date="2022-12" db="EMBL/GenBank/DDBJ databases">
        <title>Polyphasic identification of a Novel Hot-Spring Cyanobacterium Ocullathermofonsia sinensis gen nov. sp. nov. and Genomic Insights on its Adaptations to the Thermal Habitat.</title>
        <authorList>
            <person name="Daroch M."/>
            <person name="Tang J."/>
            <person name="Jiang Y."/>
        </authorList>
    </citation>
    <scope>NUCLEOTIDE SEQUENCE</scope>
    <source>
        <strain evidence="7">PKUAC-SCTA174</strain>
    </source>
</reference>
<feature type="region of interest" description="Disordered" evidence="5">
    <location>
        <begin position="42"/>
        <end position="127"/>
    </location>
</feature>
<feature type="domain" description="N-acetylmuramoyl-L-alanine amidase" evidence="6">
    <location>
        <begin position="133"/>
        <end position="286"/>
    </location>
</feature>
<dbReference type="GO" id="GO:0008745">
    <property type="term" value="F:N-acetylmuramoyl-L-alanine amidase activity"/>
    <property type="evidence" value="ECO:0007669"/>
    <property type="project" value="UniProtKB-EC"/>
</dbReference>
<name>A0A9E8ZFC9_9CYAN</name>
<dbReference type="Proteomes" id="UP001163152">
    <property type="component" value="Chromosome"/>
</dbReference>
<dbReference type="KEGG" id="tsin:OXH18_10280"/>
<organism evidence="7 8">
    <name type="scientific">Thermocoleostomius sinensis A174</name>
    <dbReference type="NCBI Taxonomy" id="2016057"/>
    <lineage>
        <taxon>Bacteria</taxon>
        <taxon>Bacillati</taxon>
        <taxon>Cyanobacteriota</taxon>
        <taxon>Cyanophyceae</taxon>
        <taxon>Oculatellales</taxon>
        <taxon>Oculatellaceae</taxon>
        <taxon>Thermocoleostomius</taxon>
    </lineage>
</organism>
<comment type="catalytic activity">
    <reaction evidence="1">
        <text>Hydrolyzes the link between N-acetylmuramoyl residues and L-amino acid residues in certain cell-wall glycopeptides.</text>
        <dbReference type="EC" id="3.5.1.28"/>
    </reaction>
</comment>
<gene>
    <name evidence="7" type="ORF">OXH18_10280</name>
</gene>
<dbReference type="Gene3D" id="3.40.80.10">
    <property type="entry name" value="Peptidoglycan recognition protein-like"/>
    <property type="match status" value="1"/>
</dbReference>
<keyword evidence="8" id="KW-1185">Reference proteome</keyword>
<dbReference type="InterPro" id="IPR002502">
    <property type="entry name" value="Amidase_domain"/>
</dbReference>
<dbReference type="GO" id="GO:0009254">
    <property type="term" value="P:peptidoglycan turnover"/>
    <property type="evidence" value="ECO:0007669"/>
    <property type="project" value="TreeGrafter"/>
</dbReference>
<evidence type="ECO:0000313" key="8">
    <source>
        <dbReference type="Proteomes" id="UP001163152"/>
    </source>
</evidence>
<evidence type="ECO:0000313" key="7">
    <source>
        <dbReference type="EMBL" id="WAL62349.1"/>
    </source>
</evidence>
<evidence type="ECO:0000259" key="6">
    <source>
        <dbReference type="SMART" id="SM00644"/>
    </source>
</evidence>
<dbReference type="EMBL" id="CP113797">
    <property type="protein sequence ID" value="WAL62349.1"/>
    <property type="molecule type" value="Genomic_DNA"/>
</dbReference>
<accession>A0A9E8ZFC9</accession>